<evidence type="ECO:0000256" key="1">
    <source>
        <dbReference type="SAM" id="Phobius"/>
    </source>
</evidence>
<feature type="transmembrane region" description="Helical" evidence="1">
    <location>
        <begin position="20"/>
        <end position="47"/>
    </location>
</feature>
<comment type="caution">
    <text evidence="2">The sequence shown here is derived from an EMBL/GenBank/DDBJ whole genome shotgun (WGS) entry which is preliminary data.</text>
</comment>
<evidence type="ECO:0000313" key="2">
    <source>
        <dbReference type="EMBL" id="GFR36784.1"/>
    </source>
</evidence>
<dbReference type="Pfam" id="PF10031">
    <property type="entry name" value="DUF2273"/>
    <property type="match status" value="1"/>
</dbReference>
<keyword evidence="1" id="KW-0812">Transmembrane</keyword>
<gene>
    <name evidence="2" type="ORF">PRECH8_00800</name>
</gene>
<keyword evidence="3" id="KW-1185">Reference proteome</keyword>
<protein>
    <recommendedName>
        <fullName evidence="4">Small integral membrane protein</fullName>
    </recommendedName>
</protein>
<evidence type="ECO:0000313" key="3">
    <source>
        <dbReference type="Proteomes" id="UP000654993"/>
    </source>
</evidence>
<dbReference type="RefSeq" id="WP_200965074.1">
    <property type="nucleotide sequence ID" value="NZ_BMAQ01000001.1"/>
</dbReference>
<sequence>MWNELWEKHRATCLGVLCGLFLGVIYLFFGFWDMLVFGFLILVGYYIGRKIDAGEEIVNLEELYKWMTDRWRMFK</sequence>
<reference evidence="2" key="2">
    <citation type="journal article" date="2021" name="Data Brief">
        <title>Draft genome sequence data of the facultative, thermophilic, xylanolytic bacterium Paenibacillus sp. strain DA-C8.</title>
        <authorList>
            <person name="Chhe C."/>
            <person name="Uke A."/>
            <person name="Baramee S."/>
            <person name="Ungkulpasvich U."/>
            <person name="Tachaapaikoon C."/>
            <person name="Pason P."/>
            <person name="Waeonukul R."/>
            <person name="Ratanakhanokchai K."/>
            <person name="Kosugi A."/>
        </authorList>
    </citation>
    <scope>NUCLEOTIDE SEQUENCE</scope>
    <source>
        <strain evidence="2">DA-C8</strain>
    </source>
</reference>
<organism evidence="2 3">
    <name type="scientific">Insulibacter thermoxylanivorax</name>
    <dbReference type="NCBI Taxonomy" id="2749268"/>
    <lineage>
        <taxon>Bacteria</taxon>
        <taxon>Bacillati</taxon>
        <taxon>Bacillota</taxon>
        <taxon>Bacilli</taxon>
        <taxon>Bacillales</taxon>
        <taxon>Paenibacillaceae</taxon>
        <taxon>Insulibacter</taxon>
    </lineage>
</organism>
<accession>A0A916VEM8</accession>
<dbReference type="InterPro" id="IPR018730">
    <property type="entry name" value="DUF2273"/>
</dbReference>
<evidence type="ECO:0008006" key="4">
    <source>
        <dbReference type="Google" id="ProtNLM"/>
    </source>
</evidence>
<keyword evidence="1" id="KW-0472">Membrane</keyword>
<reference evidence="2" key="1">
    <citation type="submission" date="2020-08" db="EMBL/GenBank/DDBJ databases">
        <authorList>
            <person name="Uke A."/>
            <person name="Chhe C."/>
            <person name="Baramee S."/>
            <person name="Kosugi A."/>
        </authorList>
    </citation>
    <scope>NUCLEOTIDE SEQUENCE</scope>
    <source>
        <strain evidence="2">DA-C8</strain>
    </source>
</reference>
<keyword evidence="1" id="KW-1133">Transmembrane helix</keyword>
<proteinExistence type="predicted"/>
<dbReference type="AlphaFoldDB" id="A0A916VEM8"/>
<name>A0A916VEM8_9BACL</name>
<dbReference type="EMBL" id="BMAQ01000001">
    <property type="protein sequence ID" value="GFR36784.1"/>
    <property type="molecule type" value="Genomic_DNA"/>
</dbReference>
<dbReference type="Proteomes" id="UP000654993">
    <property type="component" value="Unassembled WGS sequence"/>
</dbReference>